<protein>
    <recommendedName>
        <fullName evidence="3">NADH-ubiquinone oxidoreductase subunit B14.5a</fullName>
    </recommendedName>
</protein>
<dbReference type="OrthoDB" id="2093493at2759"/>
<dbReference type="PANTHER" id="PTHR37325">
    <property type="entry name" value="OXIDOREDUCTASE 21 KDA SUBUNIT, PUTATIVE (AFU_ORTHOLOGUE AFUA_4G05910)-RELATED"/>
    <property type="match status" value="1"/>
</dbReference>
<proteinExistence type="predicted"/>
<dbReference type="EMBL" id="KZ303511">
    <property type="protein sequence ID" value="PIA14918.1"/>
    <property type="molecule type" value="Genomic_DNA"/>
</dbReference>
<dbReference type="STRING" id="763665.A0A2G5B7C9"/>
<organism evidence="1 2">
    <name type="scientific">Coemansia reversa (strain ATCC 12441 / NRRL 1564)</name>
    <dbReference type="NCBI Taxonomy" id="763665"/>
    <lineage>
        <taxon>Eukaryota</taxon>
        <taxon>Fungi</taxon>
        <taxon>Fungi incertae sedis</taxon>
        <taxon>Zoopagomycota</taxon>
        <taxon>Kickxellomycotina</taxon>
        <taxon>Kickxellomycetes</taxon>
        <taxon>Kickxellales</taxon>
        <taxon>Kickxellaceae</taxon>
        <taxon>Coemansia</taxon>
    </lineage>
</organism>
<dbReference type="AlphaFoldDB" id="A0A2G5B7C9"/>
<dbReference type="InterPro" id="IPR016813">
    <property type="entry name" value="NADH_Ub_cplx-1_21kDa"/>
</dbReference>
<evidence type="ECO:0008006" key="3">
    <source>
        <dbReference type="Google" id="ProtNLM"/>
    </source>
</evidence>
<evidence type="ECO:0000313" key="1">
    <source>
        <dbReference type="EMBL" id="PIA14918.1"/>
    </source>
</evidence>
<evidence type="ECO:0000313" key="2">
    <source>
        <dbReference type="Proteomes" id="UP000242474"/>
    </source>
</evidence>
<name>A0A2G5B7C9_COERN</name>
<accession>A0A2G5B7C9</accession>
<keyword evidence="2" id="KW-1185">Reference proteome</keyword>
<gene>
    <name evidence="1" type="ORF">COEREDRAFT_82349</name>
</gene>
<dbReference type="Proteomes" id="UP000242474">
    <property type="component" value="Unassembled WGS sequence"/>
</dbReference>
<sequence length="157" mass="17828">MLKRFWQAVGRKVWLDEYKDSMIPRTTFRSPAPVSQPNYRKPIAAASNISDNHYYKRDVRRNYPHTEVYTQADIGGLLLHMHTVKQVPAPVGVEGAKDAAVPEIFVKDVVGALAALKKPIYSASNLPPIPGAPYRYKLSPEQHSEDHGEYYPSYRVY</sequence>
<dbReference type="PANTHER" id="PTHR37325:SF1">
    <property type="entry name" value="OXIDOREDUCTASE 21 KDA SUBUNIT, PUTATIVE (AFU_ORTHOLOGUE AFUA_4G05910)-RELATED"/>
    <property type="match status" value="1"/>
</dbReference>
<reference evidence="1 2" key="1">
    <citation type="journal article" date="2015" name="Genome Biol. Evol.">
        <title>Phylogenomic analyses indicate that early fungi evolved digesting cell walls of algal ancestors of land plants.</title>
        <authorList>
            <person name="Chang Y."/>
            <person name="Wang S."/>
            <person name="Sekimoto S."/>
            <person name="Aerts A.L."/>
            <person name="Choi C."/>
            <person name="Clum A."/>
            <person name="LaButti K.M."/>
            <person name="Lindquist E.A."/>
            <person name="Yee Ngan C."/>
            <person name="Ohm R.A."/>
            <person name="Salamov A.A."/>
            <person name="Grigoriev I.V."/>
            <person name="Spatafora J.W."/>
            <person name="Berbee M.L."/>
        </authorList>
    </citation>
    <scope>NUCLEOTIDE SEQUENCE [LARGE SCALE GENOMIC DNA]</scope>
    <source>
        <strain evidence="1 2">NRRL 1564</strain>
    </source>
</reference>